<dbReference type="InterPro" id="IPR035965">
    <property type="entry name" value="PAS-like_dom_sf"/>
</dbReference>
<feature type="domain" description="PAC" evidence="11">
    <location>
        <begin position="857"/>
        <end position="912"/>
    </location>
</feature>
<gene>
    <name evidence="12" type="ORF">Cha6605_1127</name>
</gene>
<dbReference type="PANTHER" id="PTHR43304">
    <property type="entry name" value="PHYTOCHROME-LIKE PROTEIN CPH1"/>
    <property type="match status" value="1"/>
</dbReference>
<dbReference type="CDD" id="cd00130">
    <property type="entry name" value="PAS"/>
    <property type="match status" value="4"/>
</dbReference>
<dbReference type="EMBL" id="CP003600">
    <property type="protein sequence ID" value="AFY92351.1"/>
    <property type="molecule type" value="Genomic_DNA"/>
</dbReference>
<dbReference type="RefSeq" id="WP_015158539.1">
    <property type="nucleotide sequence ID" value="NC_019697.1"/>
</dbReference>
<dbReference type="Proteomes" id="UP000010366">
    <property type="component" value="Chromosome"/>
</dbReference>
<dbReference type="InterPro" id="IPR000014">
    <property type="entry name" value="PAS"/>
</dbReference>
<dbReference type="HOGENOM" id="CLU_256762_0_0_3"/>
<dbReference type="SMART" id="SM00387">
    <property type="entry name" value="HATPase_c"/>
    <property type="match status" value="1"/>
</dbReference>
<dbReference type="Pfam" id="PF08447">
    <property type="entry name" value="PAS_3"/>
    <property type="match status" value="2"/>
</dbReference>
<proteinExistence type="predicted"/>
<sequence length="1133" mass="128169">MHIPTFTLLIVEDFAPDRELYRRALSQDSRCVYQLLEAESVEAGLALCRSNIVDAILLDYALPDGDGLAFLAALDNQSNGSSPPVVMLTGVGNQGVAVRAMKLGAEDYLVKCDLTPQLLQSTIRSAIENTRLRLQLQQSQEQAELTLQAKNQQITTIWESMTDAYVTLDRQWRVVYTNLAATEIYRQTTGLTPAEYLGKSYWEVFPATVGTIVEQEYRRAVTDRVAVHFEVLYEPTDTWLEIHAYPSEIGLGLYFRDINQRKQNKAARLQAERERDRFFDLSLELLGVVNLDGYFVRINPACEQILGFTSAEIMAQPYLDFLHPDDIAASMAVLESLSAGNVLVNFENRYRRKDGSYCWILWSAILEPEHNLVYASGRDITERKRDEELLRQSEELTRRILESNRDCIKVLDLAGRLIYMNDYGQSLMEIDDFNTVARSQWLEFWQGSERELAQTAFSKALAGGVDRFDGYCATAKGTPKWWEVIVTPILAADGQVSQILSVSRDITERKQLEAQLRQRESQLQLFVKYVPVGVAMFDRDMCYLSASDVWLDCHELRDSRTERLRQRDIVGRSHYDLYPNLPQEWKERHQRCLAGAIESCEEDLFPRPDGAIDWVRWEARPWYTDTDEVGGIIMFSEIITERKLQSAALLQSERKFSAIFNQTFQLMGLVNLDGVVLDVNQAALDSIAASESEIVGKSFWDAPWWHTEQLQQQLKAAIATSASGQFVRYEVEFPNPNGGVTITDFSLKPMFDEVGRVESIVAEAHDISDRKHVERELKESEERLQTGIEVAGVGLARFDYATNLVALSPEAAALYGFAPNQLVVTREQIHDTFHPDERAELEEIIAQVIDPAGTGWFARDHRVMWPTGEVRCLSVRKQVVFDRSGAVARPSYAILAAIDITDRRQAQADLEQRNQELDSFVYVVSHDLKAPLRGIANLSEWIEDDLEGSLSVANQEQMTLLRSRVYKMQATIDGLLDYARIGQLDETIESVAVAKLLVDVIDSIAPPPTFTIELPPALPMLSTRRLPLFQVLANLIGNGIKHHDRVDGSIQVSIEDRGDCYEFAIADDGPGIAPEHHDRMFKIFQAVNPQNRSDSTGIGLAIVKKIVEAEGGTIWLESELDRGTTFYFTWLKC</sequence>
<dbReference type="InterPro" id="IPR003594">
    <property type="entry name" value="HATPase_dom"/>
</dbReference>
<dbReference type="Gene3D" id="2.10.70.100">
    <property type="match status" value="1"/>
</dbReference>
<dbReference type="SMART" id="SM00091">
    <property type="entry name" value="PAS"/>
    <property type="match status" value="5"/>
</dbReference>
<dbReference type="STRING" id="1173020.Cha6605_1127"/>
<evidence type="ECO:0000256" key="3">
    <source>
        <dbReference type="ARBA" id="ARBA00022553"/>
    </source>
</evidence>
<dbReference type="eggNOG" id="COG2202">
    <property type="taxonomic scope" value="Bacteria"/>
</dbReference>
<keyword evidence="4" id="KW-0808">Transferase</keyword>
<dbReference type="AlphaFoldDB" id="K9UD60"/>
<dbReference type="Gene3D" id="3.40.50.2300">
    <property type="match status" value="1"/>
</dbReference>
<dbReference type="PROSITE" id="PS50112">
    <property type="entry name" value="PAS"/>
    <property type="match status" value="3"/>
</dbReference>
<dbReference type="Pfam" id="PF00512">
    <property type="entry name" value="HisKA"/>
    <property type="match status" value="1"/>
</dbReference>
<feature type="domain" description="PAS" evidence="10">
    <location>
        <begin position="271"/>
        <end position="341"/>
    </location>
</feature>
<dbReference type="Pfam" id="PF08448">
    <property type="entry name" value="PAS_4"/>
    <property type="match status" value="4"/>
</dbReference>
<dbReference type="InterPro" id="IPR013656">
    <property type="entry name" value="PAS_4"/>
</dbReference>
<feature type="domain" description="PAS" evidence="10">
    <location>
        <begin position="780"/>
        <end position="852"/>
    </location>
</feature>
<reference evidence="12 13" key="1">
    <citation type="submission" date="2012-05" db="EMBL/GenBank/DDBJ databases">
        <title>Finished chromosome of genome of Chamaesiphon sp. PCC 6605.</title>
        <authorList>
            <consortium name="US DOE Joint Genome Institute"/>
            <person name="Gugger M."/>
            <person name="Coursin T."/>
            <person name="Rippka R."/>
            <person name="Tandeau De Marsac N."/>
            <person name="Huntemann M."/>
            <person name="Wei C.-L."/>
            <person name="Han J."/>
            <person name="Detter J.C."/>
            <person name="Han C."/>
            <person name="Tapia R."/>
            <person name="Chen A."/>
            <person name="Kyrpides N."/>
            <person name="Mavromatis K."/>
            <person name="Markowitz V."/>
            <person name="Szeto E."/>
            <person name="Ivanova N."/>
            <person name="Pagani I."/>
            <person name="Pati A."/>
            <person name="Goodwin L."/>
            <person name="Nordberg H.P."/>
            <person name="Cantor M.N."/>
            <person name="Hua S.X."/>
            <person name="Woyke T."/>
            <person name="Kerfeld C.A."/>
        </authorList>
    </citation>
    <scope>NUCLEOTIDE SEQUENCE [LARGE SCALE GENOMIC DNA]</scope>
    <source>
        <strain evidence="13">ATCC 27169 / PCC 6605</strain>
    </source>
</reference>
<keyword evidence="13" id="KW-1185">Reference proteome</keyword>
<dbReference type="CDD" id="cd00082">
    <property type="entry name" value="HisKA"/>
    <property type="match status" value="1"/>
</dbReference>
<dbReference type="PRINTS" id="PR00344">
    <property type="entry name" value="BCTRLSENSOR"/>
</dbReference>
<dbReference type="KEGG" id="cmp:Cha6605_1127"/>
<evidence type="ECO:0000259" key="8">
    <source>
        <dbReference type="PROSITE" id="PS50109"/>
    </source>
</evidence>
<dbReference type="GO" id="GO:0000155">
    <property type="term" value="F:phosphorelay sensor kinase activity"/>
    <property type="evidence" value="ECO:0007669"/>
    <property type="project" value="InterPro"/>
</dbReference>
<dbReference type="PROSITE" id="PS50109">
    <property type="entry name" value="HIS_KIN"/>
    <property type="match status" value="1"/>
</dbReference>
<keyword evidence="3 7" id="KW-0597">Phosphoprotein</keyword>
<dbReference type="SMART" id="SM00388">
    <property type="entry name" value="HisKA"/>
    <property type="match status" value="1"/>
</dbReference>
<dbReference type="Pfam" id="PF02518">
    <property type="entry name" value="HATPase_c"/>
    <property type="match status" value="1"/>
</dbReference>
<keyword evidence="6" id="KW-0902">Two-component regulatory system</keyword>
<dbReference type="NCBIfam" id="TIGR00229">
    <property type="entry name" value="sensory_box"/>
    <property type="match status" value="4"/>
</dbReference>
<organism evidence="12 13">
    <name type="scientific">Chamaesiphon minutus (strain ATCC 27169 / PCC 6605)</name>
    <dbReference type="NCBI Taxonomy" id="1173020"/>
    <lineage>
        <taxon>Bacteria</taxon>
        <taxon>Bacillati</taxon>
        <taxon>Cyanobacteriota</taxon>
        <taxon>Cyanophyceae</taxon>
        <taxon>Gomontiellales</taxon>
        <taxon>Chamaesiphonaceae</taxon>
        <taxon>Chamaesiphon</taxon>
    </lineage>
</organism>
<dbReference type="Gene3D" id="1.10.287.130">
    <property type="match status" value="1"/>
</dbReference>
<evidence type="ECO:0000256" key="7">
    <source>
        <dbReference type="PROSITE-ProRule" id="PRU00169"/>
    </source>
</evidence>
<evidence type="ECO:0000256" key="1">
    <source>
        <dbReference type="ARBA" id="ARBA00000085"/>
    </source>
</evidence>
<dbReference type="SMART" id="SM00448">
    <property type="entry name" value="REC"/>
    <property type="match status" value="1"/>
</dbReference>
<dbReference type="eggNOG" id="COG3829">
    <property type="taxonomic scope" value="Bacteria"/>
</dbReference>
<dbReference type="SUPFAM" id="SSF55785">
    <property type="entry name" value="PYP-like sensor domain (PAS domain)"/>
    <property type="match status" value="6"/>
</dbReference>
<evidence type="ECO:0000256" key="2">
    <source>
        <dbReference type="ARBA" id="ARBA00012438"/>
    </source>
</evidence>
<dbReference type="InterPro" id="IPR005467">
    <property type="entry name" value="His_kinase_dom"/>
</dbReference>
<dbReference type="eggNOG" id="COG4251">
    <property type="taxonomic scope" value="Bacteria"/>
</dbReference>
<feature type="domain" description="PAC" evidence="11">
    <location>
        <begin position="466"/>
        <end position="518"/>
    </location>
</feature>
<evidence type="ECO:0000256" key="4">
    <source>
        <dbReference type="ARBA" id="ARBA00022679"/>
    </source>
</evidence>
<comment type="catalytic activity">
    <reaction evidence="1">
        <text>ATP + protein L-histidine = ADP + protein N-phospho-L-histidine.</text>
        <dbReference type="EC" id="2.7.13.3"/>
    </reaction>
</comment>
<feature type="modified residue" description="4-aspartylphosphate" evidence="7">
    <location>
        <position position="59"/>
    </location>
</feature>
<accession>K9UD60</accession>
<dbReference type="InterPro" id="IPR004358">
    <property type="entry name" value="Sig_transdc_His_kin-like_C"/>
</dbReference>
<dbReference type="SUPFAM" id="SSF47384">
    <property type="entry name" value="Homodimeric domain of signal transducing histidine kinase"/>
    <property type="match status" value="1"/>
</dbReference>
<dbReference type="InterPro" id="IPR001789">
    <property type="entry name" value="Sig_transdc_resp-reg_receiver"/>
</dbReference>
<dbReference type="SUPFAM" id="SSF55874">
    <property type="entry name" value="ATPase domain of HSP90 chaperone/DNA topoisomerase II/histidine kinase"/>
    <property type="match status" value="1"/>
</dbReference>
<dbReference type="PROSITE" id="PS50113">
    <property type="entry name" value="PAC"/>
    <property type="match status" value="4"/>
</dbReference>
<dbReference type="OrthoDB" id="9778628at2"/>
<dbReference type="CDD" id="cd00156">
    <property type="entry name" value="REC"/>
    <property type="match status" value="1"/>
</dbReference>
<dbReference type="InterPro" id="IPR000700">
    <property type="entry name" value="PAS-assoc_C"/>
</dbReference>
<keyword evidence="5" id="KW-0418">Kinase</keyword>
<feature type="domain" description="PAC" evidence="11">
    <location>
        <begin position="344"/>
        <end position="392"/>
    </location>
</feature>
<protein>
    <recommendedName>
        <fullName evidence="2">histidine kinase</fullName>
        <ecNumber evidence="2">2.7.13.3</ecNumber>
    </recommendedName>
</protein>
<dbReference type="eggNOG" id="COG3437">
    <property type="taxonomic scope" value="Bacteria"/>
</dbReference>
<dbReference type="InterPro" id="IPR036890">
    <property type="entry name" value="HATPase_C_sf"/>
</dbReference>
<feature type="domain" description="Response regulatory" evidence="9">
    <location>
        <begin position="7"/>
        <end position="126"/>
    </location>
</feature>
<evidence type="ECO:0000259" key="10">
    <source>
        <dbReference type="PROSITE" id="PS50112"/>
    </source>
</evidence>
<dbReference type="SUPFAM" id="SSF52172">
    <property type="entry name" value="CheY-like"/>
    <property type="match status" value="1"/>
</dbReference>
<evidence type="ECO:0000313" key="12">
    <source>
        <dbReference type="EMBL" id="AFY92351.1"/>
    </source>
</evidence>
<dbReference type="PANTHER" id="PTHR43304:SF1">
    <property type="entry name" value="PAC DOMAIN-CONTAINING PROTEIN"/>
    <property type="match status" value="1"/>
</dbReference>
<evidence type="ECO:0000259" key="9">
    <source>
        <dbReference type="PROSITE" id="PS50110"/>
    </source>
</evidence>
<dbReference type="Gene3D" id="3.30.565.10">
    <property type="entry name" value="Histidine kinase-like ATPase, C-terminal domain"/>
    <property type="match status" value="1"/>
</dbReference>
<dbReference type="InterPro" id="IPR011006">
    <property type="entry name" value="CheY-like_superfamily"/>
</dbReference>
<feature type="domain" description="PAC" evidence="11">
    <location>
        <begin position="727"/>
        <end position="779"/>
    </location>
</feature>
<feature type="domain" description="PAS" evidence="10">
    <location>
        <begin position="393"/>
        <end position="464"/>
    </location>
</feature>
<dbReference type="InterPro" id="IPR052162">
    <property type="entry name" value="Sensor_kinase/Photoreceptor"/>
</dbReference>
<dbReference type="Gene3D" id="3.30.450.20">
    <property type="entry name" value="PAS domain"/>
    <property type="match status" value="6"/>
</dbReference>
<dbReference type="InterPro" id="IPR013655">
    <property type="entry name" value="PAS_fold_3"/>
</dbReference>
<name>K9UD60_CHAP6</name>
<feature type="domain" description="Histidine kinase" evidence="8">
    <location>
        <begin position="923"/>
        <end position="1133"/>
    </location>
</feature>
<dbReference type="InterPro" id="IPR001610">
    <property type="entry name" value="PAC"/>
</dbReference>
<dbReference type="EC" id="2.7.13.3" evidence="2"/>
<evidence type="ECO:0000259" key="11">
    <source>
        <dbReference type="PROSITE" id="PS50113"/>
    </source>
</evidence>
<evidence type="ECO:0000313" key="13">
    <source>
        <dbReference type="Proteomes" id="UP000010366"/>
    </source>
</evidence>
<dbReference type="Pfam" id="PF00072">
    <property type="entry name" value="Response_reg"/>
    <property type="match status" value="1"/>
</dbReference>
<evidence type="ECO:0000256" key="5">
    <source>
        <dbReference type="ARBA" id="ARBA00022777"/>
    </source>
</evidence>
<dbReference type="InterPro" id="IPR036097">
    <property type="entry name" value="HisK_dim/P_sf"/>
</dbReference>
<dbReference type="SMART" id="SM00086">
    <property type="entry name" value="PAC"/>
    <property type="match status" value="4"/>
</dbReference>
<evidence type="ECO:0000256" key="6">
    <source>
        <dbReference type="ARBA" id="ARBA00023012"/>
    </source>
</evidence>
<dbReference type="PROSITE" id="PS50110">
    <property type="entry name" value="RESPONSE_REGULATORY"/>
    <property type="match status" value="1"/>
</dbReference>
<dbReference type="InterPro" id="IPR003661">
    <property type="entry name" value="HisK_dim/P_dom"/>
</dbReference>